<dbReference type="Proteomes" id="UP000594055">
    <property type="component" value="Segment"/>
</dbReference>
<dbReference type="GeneID" id="65130260"/>
<evidence type="ECO:0000313" key="1">
    <source>
        <dbReference type="EMBL" id="QOR59650.1"/>
    </source>
</evidence>
<accession>A0A7M1S2L6</accession>
<evidence type="ECO:0000313" key="2">
    <source>
        <dbReference type="Proteomes" id="UP000594055"/>
    </source>
</evidence>
<keyword evidence="2" id="KW-1185">Reference proteome</keyword>
<proteinExistence type="predicted"/>
<name>A0A7M1S2L6_9CAUD</name>
<sequence length="206" mass="23820">MIEDPRYCPQMMVVGFDPSTKRRQKGLVLKDIYITRINGKCINQPIGLINGSIPETYHNLNKREAITEESRTIKVTLEQAREWYNSNNLALRTLALSTFKESELNIDLEYIMTAIIGRRKIFPLTAKEVTKQQTLAHLKFIAEYFNKTWEKTTENAGYFIGKLYKDGEIEVFEHKGTQHAGIIYFKNPEDAEKAIKILGKEVLNLF</sequence>
<protein>
    <submittedName>
        <fullName evidence="1">Uncharacterized protein</fullName>
    </submittedName>
</protein>
<reference evidence="1 2" key="1">
    <citation type="submission" date="2020-07" db="EMBL/GenBank/DDBJ databases">
        <title>Taxonomic proposal: Crassvirales, a new order of highly abundant and diverse bacterial viruses.</title>
        <authorList>
            <person name="Shkoporov A.N."/>
            <person name="Stockdale S.R."/>
            <person name="Guerin E."/>
            <person name="Ross R.P."/>
            <person name="Hill C."/>
        </authorList>
    </citation>
    <scope>NUCLEOTIDE SEQUENCE [LARGE SCALE GENOMIC DNA]</scope>
</reference>
<dbReference type="KEGG" id="vg:65130260"/>
<dbReference type="RefSeq" id="YP_010111808.1">
    <property type="nucleotide sequence ID" value="NC_055885.1"/>
</dbReference>
<organism evidence="1 2">
    <name type="scientific">uncultured phage cr128_1</name>
    <dbReference type="NCBI Taxonomy" id="2772076"/>
    <lineage>
        <taxon>Viruses</taxon>
        <taxon>Duplodnaviria</taxon>
        <taxon>Heunggongvirae</taxon>
        <taxon>Uroviricota</taxon>
        <taxon>Caudoviricetes</taxon>
        <taxon>Crassvirales</taxon>
        <taxon>Steigviridae</taxon>
        <taxon>Asinivirinae</taxon>
        <taxon>Mahlunavirus</taxon>
        <taxon>Mahlunavirus rarus</taxon>
    </lineage>
</organism>
<dbReference type="EMBL" id="MT774392">
    <property type="protein sequence ID" value="QOR59650.1"/>
    <property type="molecule type" value="Genomic_DNA"/>
</dbReference>